<name>A0A239EX34_9RHOB</name>
<dbReference type="EMBL" id="FZOY01000002">
    <property type="protein sequence ID" value="SNS49165.1"/>
    <property type="molecule type" value="Genomic_DNA"/>
</dbReference>
<comment type="similarity">
    <text evidence="2">Belongs to the CobB/CobQ family. CobQ subfamily.</text>
</comment>
<evidence type="ECO:0000256" key="6">
    <source>
        <dbReference type="ARBA" id="ARBA00022840"/>
    </source>
</evidence>
<evidence type="ECO:0000313" key="12">
    <source>
        <dbReference type="EMBL" id="SNS49165.1"/>
    </source>
</evidence>
<comment type="function">
    <text evidence="9">Catalyzes the ATP-dependent amidation of the two carboxylate groups at positions a and c of hydrogenobyrinate, using either L-glutamine or ammonia as the nitrogen source.</text>
</comment>
<organism evidence="12 13">
    <name type="scientific">Tropicimonas sediminicola</name>
    <dbReference type="NCBI Taxonomy" id="1031541"/>
    <lineage>
        <taxon>Bacteria</taxon>
        <taxon>Pseudomonadati</taxon>
        <taxon>Pseudomonadota</taxon>
        <taxon>Alphaproteobacteria</taxon>
        <taxon>Rhodobacterales</taxon>
        <taxon>Roseobacteraceae</taxon>
        <taxon>Tropicimonas</taxon>
    </lineage>
</organism>
<dbReference type="InterPro" id="IPR027417">
    <property type="entry name" value="P-loop_NTPase"/>
</dbReference>
<dbReference type="PROSITE" id="PS51274">
    <property type="entry name" value="GATASE_COBBQ"/>
    <property type="match status" value="1"/>
</dbReference>
<dbReference type="RefSeq" id="WP_089232115.1">
    <property type="nucleotide sequence ID" value="NZ_FZOY01000002.1"/>
</dbReference>
<dbReference type="HAMAP" id="MF_00027">
    <property type="entry name" value="CobB_CbiA"/>
    <property type="match status" value="1"/>
</dbReference>
<comment type="similarity">
    <text evidence="9">Belongs to the CobB/CbiA family.</text>
</comment>
<keyword evidence="4 9" id="KW-0436">Ligase</keyword>
<dbReference type="Pfam" id="PF01656">
    <property type="entry name" value="CbiA"/>
    <property type="match status" value="1"/>
</dbReference>
<keyword evidence="13" id="KW-1185">Reference proteome</keyword>
<dbReference type="EC" id="6.3.5.9" evidence="9"/>
<dbReference type="GO" id="GO:0042242">
    <property type="term" value="F:cobyrinic acid a,c-diamide synthase activity"/>
    <property type="evidence" value="ECO:0007669"/>
    <property type="project" value="InterPro"/>
</dbReference>
<feature type="active site" description="Nucleophile" evidence="9">
    <location>
        <position position="324"/>
    </location>
</feature>
<feature type="site" description="Increases nucleophilicity of active site Cys" evidence="9">
    <location>
        <position position="424"/>
    </location>
</feature>
<dbReference type="GO" id="GO:0043802">
    <property type="term" value="F:hydrogenobyrinic acid a,c-diamide synthase (glutamine-hydrolysing) activity"/>
    <property type="evidence" value="ECO:0007669"/>
    <property type="project" value="UniProtKB-UniRule"/>
</dbReference>
<evidence type="ECO:0000256" key="8">
    <source>
        <dbReference type="ARBA" id="ARBA00022962"/>
    </source>
</evidence>
<dbReference type="NCBIfam" id="TIGR00379">
    <property type="entry name" value="cobB"/>
    <property type="match status" value="1"/>
</dbReference>
<reference evidence="12 13" key="1">
    <citation type="submission" date="2017-06" db="EMBL/GenBank/DDBJ databases">
        <authorList>
            <person name="Kim H.J."/>
            <person name="Triplett B.A."/>
        </authorList>
    </citation>
    <scope>NUCLEOTIDE SEQUENCE [LARGE SCALE GENOMIC DNA]</scope>
    <source>
        <strain evidence="12 13">DSM 29339</strain>
    </source>
</reference>
<dbReference type="OrthoDB" id="9764035at2"/>
<evidence type="ECO:0000256" key="5">
    <source>
        <dbReference type="ARBA" id="ARBA00022741"/>
    </source>
</evidence>
<keyword evidence="3 9" id="KW-0169">Cobalamin biosynthesis</keyword>
<evidence type="ECO:0000256" key="4">
    <source>
        <dbReference type="ARBA" id="ARBA00022598"/>
    </source>
</evidence>
<dbReference type="Proteomes" id="UP000198426">
    <property type="component" value="Unassembled WGS sequence"/>
</dbReference>
<dbReference type="InterPro" id="IPR004484">
    <property type="entry name" value="CbiA/CobB_synth"/>
</dbReference>
<dbReference type="GO" id="GO:0005524">
    <property type="term" value="F:ATP binding"/>
    <property type="evidence" value="ECO:0007669"/>
    <property type="project" value="UniProtKB-UniRule"/>
</dbReference>
<evidence type="ECO:0000256" key="2">
    <source>
        <dbReference type="ARBA" id="ARBA00006205"/>
    </source>
</evidence>
<keyword evidence="6 9" id="KW-0067">ATP-binding</keyword>
<feature type="domain" description="CobQ/CobB/MinD/ParA nucleotide binding" evidence="10">
    <location>
        <begin position="7"/>
        <end position="187"/>
    </location>
</feature>
<dbReference type="Pfam" id="PF07685">
    <property type="entry name" value="GATase_3"/>
    <property type="match status" value="1"/>
</dbReference>
<evidence type="ECO:0000256" key="1">
    <source>
        <dbReference type="ARBA" id="ARBA00001946"/>
    </source>
</evidence>
<comment type="cofactor">
    <cofactor evidence="1 9">
        <name>Mg(2+)</name>
        <dbReference type="ChEBI" id="CHEBI:18420"/>
    </cofactor>
</comment>
<dbReference type="SUPFAM" id="SSF52540">
    <property type="entry name" value="P-loop containing nucleoside triphosphate hydrolases"/>
    <property type="match status" value="1"/>
</dbReference>
<keyword evidence="7 9" id="KW-0460">Magnesium</keyword>
<sequence length="429" mass="44876">MTARGFVIAAASSGAGKTTVTLGLLRALRRRGIAVRAAKSGPDYIDPAFHAAACGAPSVNLDAWAMPPDTLRARAAGQGGELLVVEGAMGVLDAGRDGHGSAADLAEALGLPLVLVLDISRTGQSALLPAIGLQALRPDLPLAGVILNRAGSEAHAAMAAGPLADTDTTVFGTLRREDVLRLPERHLGLVQAAETEALEHFLEQAADRIEAALDLDALLEAARPLPSASGAFPRLKPLGNRIAVARDAAFSFTYPHLLEDWHAQGAQILPFSPLDNKGPDQFADAIYLPGGYPELHAGRLAAAGKFLGLMRRAAQRGARIYGECGGYMVLGEGLTDAEGTRHDMLGLLPLETSFAERRLSLGYRRLSPAPGAPWEGPLLGHEFHYSTVLREGAVERLFRAADAAGAKRADMGLCSGRVCGSFAHVIGPA</sequence>
<accession>A0A239EX34</accession>
<comment type="domain">
    <text evidence="9">Comprises of two domains. The C-terminal domain contains the binding site for glutamine and catalyzes the hydrolysis of this substrate to glutamate and ammonia. The N-terminal domain is anticipated to bind ATP and hydrogenobyrinate and catalyzes the ultimate synthesis of the diamide product. The ammonia produced via the glutaminase domain is probably translocated to the adjacent domain via a molecular tunnel, where it reacts with an activated intermediate.</text>
</comment>
<dbReference type="InterPro" id="IPR029062">
    <property type="entry name" value="Class_I_gatase-like"/>
</dbReference>
<evidence type="ECO:0000259" key="11">
    <source>
        <dbReference type="Pfam" id="PF07685"/>
    </source>
</evidence>
<evidence type="ECO:0000256" key="9">
    <source>
        <dbReference type="HAMAP-Rule" id="MF_00027"/>
    </source>
</evidence>
<keyword evidence="8 9" id="KW-0315">Glutamine amidotransferase</keyword>
<proteinExistence type="inferred from homology"/>
<dbReference type="InterPro" id="IPR002586">
    <property type="entry name" value="CobQ/CobB/MinD/ParA_Nub-bd_dom"/>
</dbReference>
<evidence type="ECO:0000259" key="10">
    <source>
        <dbReference type="Pfam" id="PF01656"/>
    </source>
</evidence>
<dbReference type="Gene3D" id="3.40.50.880">
    <property type="match status" value="1"/>
</dbReference>
<dbReference type="GO" id="GO:0009236">
    <property type="term" value="P:cobalamin biosynthetic process"/>
    <property type="evidence" value="ECO:0007669"/>
    <property type="project" value="UniProtKB-UniRule"/>
</dbReference>
<protein>
    <recommendedName>
        <fullName evidence="9">Hydrogenobyrinate a,c-diamide synthase</fullName>
        <ecNumber evidence="9">6.3.5.9</ecNumber>
    </recommendedName>
    <alternativeName>
        <fullName evidence="9">Hydrogenobyrinic acid a,c-diamide synthase</fullName>
    </alternativeName>
</protein>
<dbReference type="Gene3D" id="3.40.50.300">
    <property type="entry name" value="P-loop containing nucleotide triphosphate hydrolases"/>
    <property type="match status" value="2"/>
</dbReference>
<keyword evidence="5 9" id="KW-0547">Nucleotide-binding</keyword>
<dbReference type="NCBIfam" id="NF002204">
    <property type="entry name" value="PRK01077.1"/>
    <property type="match status" value="1"/>
</dbReference>
<dbReference type="UniPathway" id="UPA00148">
    <property type="reaction ID" value="UER00220"/>
</dbReference>
<comment type="pathway">
    <text evidence="9">Cofactor biosynthesis; adenosylcobalamin biosynthesis; cob(II)yrinate a,c-diamide from precorrin-2 (aerobic route): step 9/10.</text>
</comment>
<evidence type="ECO:0000313" key="13">
    <source>
        <dbReference type="Proteomes" id="UP000198426"/>
    </source>
</evidence>
<comment type="catalytic activity">
    <reaction evidence="9">
        <text>hydrogenobyrinate + 2 L-glutamine + 2 ATP + 2 H2O = hydrogenobyrinate a,c-diamide + 2 L-glutamate + 2 ADP + 2 phosphate + 2 H(+)</text>
        <dbReference type="Rhea" id="RHEA:12544"/>
        <dbReference type="ChEBI" id="CHEBI:15377"/>
        <dbReference type="ChEBI" id="CHEBI:15378"/>
        <dbReference type="ChEBI" id="CHEBI:29985"/>
        <dbReference type="ChEBI" id="CHEBI:30616"/>
        <dbReference type="ChEBI" id="CHEBI:43474"/>
        <dbReference type="ChEBI" id="CHEBI:58359"/>
        <dbReference type="ChEBI" id="CHEBI:77873"/>
        <dbReference type="ChEBI" id="CHEBI:77874"/>
        <dbReference type="ChEBI" id="CHEBI:456216"/>
        <dbReference type="EC" id="6.3.5.9"/>
    </reaction>
</comment>
<feature type="domain" description="CobB/CobQ-like glutamine amidotransferase" evidence="11">
    <location>
        <begin position="241"/>
        <end position="426"/>
    </location>
</feature>
<gene>
    <name evidence="9" type="primary">cobB</name>
    <name evidence="12" type="ORF">SAMN05421757_102377</name>
</gene>
<evidence type="ECO:0000256" key="7">
    <source>
        <dbReference type="ARBA" id="ARBA00022842"/>
    </source>
</evidence>
<dbReference type="InterPro" id="IPR011698">
    <property type="entry name" value="GATase_3"/>
</dbReference>
<comment type="miscellaneous">
    <text evidence="9">The a and c carboxylates of hydrogenobyrinate are activated for nucleophilic attack via formation of a phosphorylated intermediate by ATP. CobB catalyzes first the amidation of the c-carboxylate, and then that of the a-carboxylate.</text>
</comment>
<dbReference type="SUPFAM" id="SSF52317">
    <property type="entry name" value="Class I glutamine amidotransferase-like"/>
    <property type="match status" value="1"/>
</dbReference>
<dbReference type="PANTHER" id="PTHR43873">
    <property type="entry name" value="COBYRINATE A,C-DIAMIDE SYNTHASE"/>
    <property type="match status" value="1"/>
</dbReference>
<dbReference type="AlphaFoldDB" id="A0A239EX34"/>
<evidence type="ECO:0000256" key="3">
    <source>
        <dbReference type="ARBA" id="ARBA00022573"/>
    </source>
</evidence>
<dbReference type="PANTHER" id="PTHR43873:SF1">
    <property type="entry name" value="COBYRINATE A,C-DIAMIDE SYNTHASE"/>
    <property type="match status" value="1"/>
</dbReference>